<evidence type="ECO:0000259" key="19">
    <source>
        <dbReference type="PROSITE" id="PS50894"/>
    </source>
</evidence>
<dbReference type="AlphaFoldDB" id="A0A193GB99"/>
<keyword evidence="10" id="KW-0067">ATP-binding</keyword>
<dbReference type="InterPro" id="IPR008207">
    <property type="entry name" value="Sig_transdc_His_kin_Hpt_dom"/>
</dbReference>
<dbReference type="KEGG" id="bfz:BAU07_07080"/>
<evidence type="ECO:0000259" key="18">
    <source>
        <dbReference type="PROSITE" id="PS50110"/>
    </source>
</evidence>
<comment type="subcellular location">
    <subcellularLocation>
        <location evidence="2">Cell inner membrane</location>
        <topology evidence="2">Multi-pass membrane protein</topology>
    </subcellularLocation>
</comment>
<dbReference type="CDD" id="cd17546">
    <property type="entry name" value="REC_hyHK_CKI1_RcsC-like"/>
    <property type="match status" value="1"/>
</dbReference>
<dbReference type="STRING" id="463014.BAU07_07080"/>
<dbReference type="RefSeq" id="WP_066655330.1">
    <property type="nucleotide sequence ID" value="NZ_CBCSCL010000008.1"/>
</dbReference>
<feature type="domain" description="Response regulatory" evidence="18">
    <location>
        <begin position="339"/>
        <end position="458"/>
    </location>
</feature>
<keyword evidence="12" id="KW-0902">Two-component regulatory system</keyword>
<evidence type="ECO:0000256" key="9">
    <source>
        <dbReference type="ARBA" id="ARBA00022777"/>
    </source>
</evidence>
<dbReference type="InterPro" id="IPR003594">
    <property type="entry name" value="HATPase_dom"/>
</dbReference>
<dbReference type="CDD" id="cd00082">
    <property type="entry name" value="HisKA"/>
    <property type="match status" value="1"/>
</dbReference>
<feature type="domain" description="Histidine kinase" evidence="17">
    <location>
        <begin position="96"/>
        <end position="317"/>
    </location>
</feature>
<evidence type="ECO:0000256" key="3">
    <source>
        <dbReference type="ARBA" id="ARBA00012438"/>
    </source>
</evidence>
<gene>
    <name evidence="20" type="ORF">BAU07_07080</name>
</gene>
<organism evidence="20 21">
    <name type="scientific">Bordetella flabilis</name>
    <dbReference type="NCBI Taxonomy" id="463014"/>
    <lineage>
        <taxon>Bacteria</taxon>
        <taxon>Pseudomonadati</taxon>
        <taxon>Pseudomonadota</taxon>
        <taxon>Betaproteobacteria</taxon>
        <taxon>Burkholderiales</taxon>
        <taxon>Alcaligenaceae</taxon>
        <taxon>Bordetella</taxon>
    </lineage>
</organism>
<dbReference type="EMBL" id="CP016172">
    <property type="protein sequence ID" value="ANN76908.1"/>
    <property type="molecule type" value="Genomic_DNA"/>
</dbReference>
<dbReference type="PROSITE" id="PS50894">
    <property type="entry name" value="HPT"/>
    <property type="match status" value="1"/>
</dbReference>
<evidence type="ECO:0000256" key="8">
    <source>
        <dbReference type="ARBA" id="ARBA00022692"/>
    </source>
</evidence>
<keyword evidence="7" id="KW-0808">Transferase</keyword>
<evidence type="ECO:0000313" key="21">
    <source>
        <dbReference type="Proteomes" id="UP000091926"/>
    </source>
</evidence>
<dbReference type="PANTHER" id="PTHR43047:SF72">
    <property type="entry name" value="OSMOSENSING HISTIDINE PROTEIN KINASE SLN1"/>
    <property type="match status" value="1"/>
</dbReference>
<dbReference type="Gene3D" id="1.20.120.160">
    <property type="entry name" value="HPT domain"/>
    <property type="match status" value="1"/>
</dbReference>
<evidence type="ECO:0000313" key="20">
    <source>
        <dbReference type="EMBL" id="ANN76908.1"/>
    </source>
</evidence>
<dbReference type="SUPFAM" id="SSF55874">
    <property type="entry name" value="ATPase domain of HSP90 chaperone/DNA topoisomerase II/histidine kinase"/>
    <property type="match status" value="1"/>
</dbReference>
<evidence type="ECO:0000256" key="5">
    <source>
        <dbReference type="ARBA" id="ARBA00022519"/>
    </source>
</evidence>
<evidence type="ECO:0000256" key="2">
    <source>
        <dbReference type="ARBA" id="ARBA00004429"/>
    </source>
</evidence>
<dbReference type="SUPFAM" id="SSF52172">
    <property type="entry name" value="CheY-like"/>
    <property type="match status" value="1"/>
</dbReference>
<dbReference type="SMART" id="SM00388">
    <property type="entry name" value="HisKA"/>
    <property type="match status" value="1"/>
</dbReference>
<dbReference type="InterPro" id="IPR036890">
    <property type="entry name" value="HATPase_C_sf"/>
</dbReference>
<dbReference type="CDD" id="cd16922">
    <property type="entry name" value="HATPase_EvgS-ArcB-TorS-like"/>
    <property type="match status" value="1"/>
</dbReference>
<keyword evidence="11" id="KW-1133">Transmembrane helix</keyword>
<feature type="modified residue" description="4-aspartylphosphate" evidence="15">
    <location>
        <position position="388"/>
    </location>
</feature>
<dbReference type="Proteomes" id="UP000091926">
    <property type="component" value="Chromosome"/>
</dbReference>
<dbReference type="PRINTS" id="PR00344">
    <property type="entry name" value="BCTRLSENSOR"/>
</dbReference>
<keyword evidence="8" id="KW-0812">Transmembrane</keyword>
<proteinExistence type="predicted"/>
<evidence type="ECO:0000256" key="1">
    <source>
        <dbReference type="ARBA" id="ARBA00000085"/>
    </source>
</evidence>
<dbReference type="SUPFAM" id="SSF47226">
    <property type="entry name" value="Histidine-containing phosphotransfer domain, HPT domain"/>
    <property type="match status" value="1"/>
</dbReference>
<dbReference type="Gene3D" id="1.10.287.130">
    <property type="match status" value="1"/>
</dbReference>
<evidence type="ECO:0000256" key="4">
    <source>
        <dbReference type="ARBA" id="ARBA00022475"/>
    </source>
</evidence>
<dbReference type="SUPFAM" id="SSF47384">
    <property type="entry name" value="Homodimeric domain of signal transducing histidine kinase"/>
    <property type="match status" value="1"/>
</dbReference>
<evidence type="ECO:0000259" key="17">
    <source>
        <dbReference type="PROSITE" id="PS50109"/>
    </source>
</evidence>
<dbReference type="Gene3D" id="3.30.565.10">
    <property type="entry name" value="Histidine kinase-like ATPase, C-terminal domain"/>
    <property type="match status" value="1"/>
</dbReference>
<feature type="modified residue" description="Phosphohistidine" evidence="14">
    <location>
        <position position="525"/>
    </location>
</feature>
<dbReference type="Pfam" id="PF00072">
    <property type="entry name" value="Response_reg"/>
    <property type="match status" value="1"/>
</dbReference>
<evidence type="ECO:0000256" key="7">
    <source>
        <dbReference type="ARBA" id="ARBA00022679"/>
    </source>
</evidence>
<dbReference type="InterPro" id="IPR005467">
    <property type="entry name" value="His_kinase_dom"/>
</dbReference>
<evidence type="ECO:0000256" key="15">
    <source>
        <dbReference type="PROSITE-ProRule" id="PRU00169"/>
    </source>
</evidence>
<sequence>MRDVMRNRAAGLVLSMLFVCAPIALTMLGPDDAYFDDDGQAEALVTLAVKEWRNLDPSTAAIAVLGAMLTAWNGYLRSARRAAESANRAKSDFVATISHEIRTPLNAIAGMLELAQNRTLAPDDVQECLHIAHCSAQALLGLIGNVLDVEKIEHGKLTLAPEDTDLVELTQGAVRIFEGLAHGKGIALRLRVSENARVAVQVDRGRFKQVVSNLVSNAVKFTHAGHVEVRVDARPADEAHLAVTIEVVDTGMGIEAADQRKVFAPYTQTYGGARVPGGTGLGLCIAQRLARLMGGTLKLEGARGVGCTARFAFVAARARLPASSSEVPPHSDGAASPLRALVVDDNAATRTLLRKQLERLGHRVVQAGSGNSAWRLWRAGLYDLVVTDCSMVDGSGYALARRIRDCEAHRRRLPCTIWAYTANAQHSEVERCRQAGMDACLFKPVTLEGLRQKLAQRLPCAQPTSGACREDPGFDLGAIAALADGDATLAERFLAELLDANERDGAALEDALRAQSPRAVKAVLHAISGVARMVAATSLANACMAAQDALDSGTAVDTGTDINLDTPAGDRRAGPSARPDTGAANDPAEAPCRAVLEELAALSRSVRVWLDTAPDDSDYA</sequence>
<keyword evidence="9" id="KW-0418">Kinase</keyword>
<evidence type="ECO:0000256" key="13">
    <source>
        <dbReference type="ARBA" id="ARBA00023136"/>
    </source>
</evidence>
<evidence type="ECO:0000256" key="16">
    <source>
        <dbReference type="SAM" id="MobiDB-lite"/>
    </source>
</evidence>
<keyword evidence="21" id="KW-1185">Reference proteome</keyword>
<accession>A0A193GB99</accession>
<feature type="domain" description="HPt" evidence="19">
    <location>
        <begin position="486"/>
        <end position="609"/>
    </location>
</feature>
<dbReference type="PROSITE" id="PS50109">
    <property type="entry name" value="HIS_KIN"/>
    <property type="match status" value="1"/>
</dbReference>
<reference evidence="20 21" key="1">
    <citation type="submission" date="2016-06" db="EMBL/GenBank/DDBJ databases">
        <title>Complete genome sequences of Bordetella bronchialis and Bordetella flabilis.</title>
        <authorList>
            <person name="LiPuma J.J."/>
            <person name="Spilker T."/>
        </authorList>
    </citation>
    <scope>NUCLEOTIDE SEQUENCE [LARGE SCALE GENOMIC DNA]</scope>
    <source>
        <strain evidence="20 21">AU10664</strain>
    </source>
</reference>
<dbReference type="GO" id="GO:0005886">
    <property type="term" value="C:plasma membrane"/>
    <property type="evidence" value="ECO:0007669"/>
    <property type="project" value="UniProtKB-SubCell"/>
</dbReference>
<dbReference type="GO" id="GO:0000155">
    <property type="term" value="F:phosphorelay sensor kinase activity"/>
    <property type="evidence" value="ECO:0007669"/>
    <property type="project" value="InterPro"/>
</dbReference>
<dbReference type="InterPro" id="IPR004358">
    <property type="entry name" value="Sig_transdc_His_kin-like_C"/>
</dbReference>
<dbReference type="PANTHER" id="PTHR43047">
    <property type="entry name" value="TWO-COMPONENT HISTIDINE PROTEIN KINASE"/>
    <property type="match status" value="1"/>
</dbReference>
<dbReference type="SMART" id="SM00387">
    <property type="entry name" value="HATPase_c"/>
    <property type="match status" value="1"/>
</dbReference>
<evidence type="ECO:0000256" key="11">
    <source>
        <dbReference type="ARBA" id="ARBA00022989"/>
    </source>
</evidence>
<comment type="catalytic activity">
    <reaction evidence="1">
        <text>ATP + protein L-histidine = ADP + protein N-phospho-L-histidine.</text>
        <dbReference type="EC" id="2.7.13.3"/>
    </reaction>
</comment>
<evidence type="ECO:0000256" key="12">
    <source>
        <dbReference type="ARBA" id="ARBA00023012"/>
    </source>
</evidence>
<evidence type="ECO:0000256" key="6">
    <source>
        <dbReference type="ARBA" id="ARBA00022553"/>
    </source>
</evidence>
<dbReference type="PROSITE" id="PS50110">
    <property type="entry name" value="RESPONSE_REGULATORY"/>
    <property type="match status" value="1"/>
</dbReference>
<keyword evidence="4" id="KW-1003">Cell membrane</keyword>
<evidence type="ECO:0000256" key="14">
    <source>
        <dbReference type="PROSITE-ProRule" id="PRU00110"/>
    </source>
</evidence>
<dbReference type="Pfam" id="PF00512">
    <property type="entry name" value="HisKA"/>
    <property type="match status" value="1"/>
</dbReference>
<dbReference type="GO" id="GO:0009927">
    <property type="term" value="F:histidine phosphotransfer kinase activity"/>
    <property type="evidence" value="ECO:0007669"/>
    <property type="project" value="TreeGrafter"/>
</dbReference>
<dbReference type="SMART" id="SM00448">
    <property type="entry name" value="REC"/>
    <property type="match status" value="1"/>
</dbReference>
<dbReference type="InterPro" id="IPR003661">
    <property type="entry name" value="HisK_dim/P_dom"/>
</dbReference>
<dbReference type="InterPro" id="IPR036641">
    <property type="entry name" value="HPT_dom_sf"/>
</dbReference>
<evidence type="ECO:0000256" key="10">
    <source>
        <dbReference type="ARBA" id="ARBA00022840"/>
    </source>
</evidence>
<feature type="region of interest" description="Disordered" evidence="16">
    <location>
        <begin position="555"/>
        <end position="590"/>
    </location>
</feature>
<dbReference type="Pfam" id="PF02518">
    <property type="entry name" value="HATPase_c"/>
    <property type="match status" value="1"/>
</dbReference>
<dbReference type="EC" id="2.7.13.3" evidence="3"/>
<name>A0A193GB99_9BORD</name>
<dbReference type="OrthoDB" id="8670869at2"/>
<keyword evidence="10" id="KW-0547">Nucleotide-binding</keyword>
<dbReference type="InterPro" id="IPR011006">
    <property type="entry name" value="CheY-like_superfamily"/>
</dbReference>
<dbReference type="Pfam" id="PF01627">
    <property type="entry name" value="Hpt"/>
    <property type="match status" value="1"/>
</dbReference>
<keyword evidence="6 15" id="KW-0597">Phosphoprotein</keyword>
<keyword evidence="13" id="KW-0472">Membrane</keyword>
<dbReference type="Gene3D" id="3.40.50.2300">
    <property type="match status" value="1"/>
</dbReference>
<dbReference type="InterPro" id="IPR001789">
    <property type="entry name" value="Sig_transdc_resp-reg_receiver"/>
</dbReference>
<keyword evidence="5" id="KW-0997">Cell inner membrane</keyword>
<dbReference type="InterPro" id="IPR036097">
    <property type="entry name" value="HisK_dim/P_sf"/>
</dbReference>
<protein>
    <recommendedName>
        <fullName evidence="3">histidine kinase</fullName>
        <ecNumber evidence="3">2.7.13.3</ecNumber>
    </recommendedName>
</protein>